<dbReference type="Proteomes" id="UP000002318">
    <property type="component" value="Chromosome"/>
</dbReference>
<dbReference type="GO" id="GO:0008930">
    <property type="term" value="F:methylthioadenosine nucleosidase activity"/>
    <property type="evidence" value="ECO:0007669"/>
    <property type="project" value="TreeGrafter"/>
</dbReference>
<evidence type="ECO:0000313" key="2">
    <source>
        <dbReference type="EMBL" id="ADK81401.1"/>
    </source>
</evidence>
<dbReference type="GO" id="GO:0019284">
    <property type="term" value="P:L-methionine salvage from S-adenosylmethionine"/>
    <property type="evidence" value="ECO:0007669"/>
    <property type="project" value="TreeGrafter"/>
</dbReference>
<gene>
    <name evidence="2" type="ordered locus">Spirs_2286</name>
</gene>
<reference evidence="2 3" key="1">
    <citation type="journal article" date="2010" name="Stand. Genomic Sci.">
        <title>Complete genome sequence of Spirochaeta smaragdinae type strain (SEBR 4228).</title>
        <authorList>
            <person name="Mavromatis K."/>
            <person name="Yasawong M."/>
            <person name="Chertkov O."/>
            <person name="Lapidus A."/>
            <person name="Lucas S."/>
            <person name="Nolan M."/>
            <person name="Del Rio T.G."/>
            <person name="Tice H."/>
            <person name="Cheng J.F."/>
            <person name="Pitluck S."/>
            <person name="Liolios K."/>
            <person name="Ivanova N."/>
            <person name="Tapia R."/>
            <person name="Han C."/>
            <person name="Bruce D."/>
            <person name="Goodwin L."/>
            <person name="Pati A."/>
            <person name="Chen A."/>
            <person name="Palaniappan K."/>
            <person name="Land M."/>
            <person name="Hauser L."/>
            <person name="Chang Y.J."/>
            <person name="Jeffries C.D."/>
            <person name="Detter J.C."/>
            <person name="Rohde M."/>
            <person name="Brambilla E."/>
            <person name="Spring S."/>
            <person name="Goker M."/>
            <person name="Sikorski J."/>
            <person name="Woyke T."/>
            <person name="Bristow J."/>
            <person name="Eisen J.A."/>
            <person name="Markowitz V."/>
            <person name="Hugenholtz P."/>
            <person name="Klenk H.P."/>
            <person name="Kyrpides N.C."/>
        </authorList>
    </citation>
    <scope>NUCLEOTIDE SEQUENCE [LARGE SCALE GENOMIC DNA]</scope>
    <source>
        <strain evidence="3">DSM 11293 / JCM 15392 / SEBR 4228</strain>
    </source>
</reference>
<dbReference type="STRING" id="573413.Spirs_2286"/>
<dbReference type="KEGG" id="ssm:Spirs_2286"/>
<dbReference type="InterPro" id="IPR000845">
    <property type="entry name" value="Nucleoside_phosphorylase_d"/>
</dbReference>
<dbReference type="GO" id="GO:0005829">
    <property type="term" value="C:cytosol"/>
    <property type="evidence" value="ECO:0007669"/>
    <property type="project" value="TreeGrafter"/>
</dbReference>
<dbReference type="HOGENOM" id="CLU_1165250_0_0_12"/>
<dbReference type="GO" id="GO:0008782">
    <property type="term" value="F:adenosylhomocysteine nucleosidase activity"/>
    <property type="evidence" value="ECO:0007669"/>
    <property type="project" value="TreeGrafter"/>
</dbReference>
<dbReference type="PANTHER" id="PTHR46832:SF1">
    <property type="entry name" value="5'-METHYLTHIOADENOSINE_S-ADENOSYLHOMOCYSTEINE NUCLEOSIDASE"/>
    <property type="match status" value="1"/>
</dbReference>
<feature type="domain" description="Nucleoside phosphorylase" evidence="1">
    <location>
        <begin position="2"/>
        <end position="208"/>
    </location>
</feature>
<organism evidence="2 3">
    <name type="scientific">Sediminispirochaeta smaragdinae (strain DSM 11293 / JCM 15392 / SEBR 4228)</name>
    <name type="common">Spirochaeta smaragdinae</name>
    <dbReference type="NCBI Taxonomy" id="573413"/>
    <lineage>
        <taxon>Bacteria</taxon>
        <taxon>Pseudomonadati</taxon>
        <taxon>Spirochaetota</taxon>
        <taxon>Spirochaetia</taxon>
        <taxon>Spirochaetales</taxon>
        <taxon>Spirochaetaceae</taxon>
        <taxon>Sediminispirochaeta</taxon>
    </lineage>
</organism>
<proteinExistence type="predicted"/>
<dbReference type="SUPFAM" id="SSF53167">
    <property type="entry name" value="Purine and uridine phosphorylases"/>
    <property type="match status" value="1"/>
</dbReference>
<dbReference type="eggNOG" id="COG0775">
    <property type="taxonomic scope" value="Bacteria"/>
</dbReference>
<keyword evidence="3" id="KW-1185">Reference proteome</keyword>
<dbReference type="AlphaFoldDB" id="E1R774"/>
<evidence type="ECO:0000259" key="1">
    <source>
        <dbReference type="Pfam" id="PF01048"/>
    </source>
</evidence>
<accession>E1R774</accession>
<dbReference type="OrthoDB" id="9792278at2"/>
<dbReference type="EMBL" id="CP002116">
    <property type="protein sequence ID" value="ADK81401.1"/>
    <property type="molecule type" value="Genomic_DNA"/>
</dbReference>
<name>E1R774_SEDSS</name>
<dbReference type="GO" id="GO:0009116">
    <property type="term" value="P:nucleoside metabolic process"/>
    <property type="evidence" value="ECO:0007669"/>
    <property type="project" value="InterPro"/>
</dbReference>
<dbReference type="PANTHER" id="PTHR46832">
    <property type="entry name" value="5'-METHYLTHIOADENOSINE/S-ADENOSYLHOMOCYSTEINE NUCLEOSIDASE"/>
    <property type="match status" value="1"/>
</dbReference>
<sequence>MILLLSPLPMELHPLLQLFPFQETGNCLFGKGYRTIISDNEHVLIEAYTTGMGKVRSVATTVAILERSIAAKQKIDCAVLLGIGGAADKESIGDLLIASDTLQWDLEVQPGRGKSGIYPDGGGIEYTDERLSGVIHAAMAQADLAAFSGTSCTGDRFLASERRDGIASPGVIDMESAAVLTVLNRYSVPSAVLRLVSDTVTQGRPKNLRNFIDDRLPNIWRAVVSGALTFSQGDDIVP</sequence>
<dbReference type="Gene3D" id="3.40.50.1580">
    <property type="entry name" value="Nucleoside phosphorylase domain"/>
    <property type="match status" value="1"/>
</dbReference>
<dbReference type="RefSeq" id="WP_013254864.1">
    <property type="nucleotide sequence ID" value="NC_014364.1"/>
</dbReference>
<evidence type="ECO:0000313" key="3">
    <source>
        <dbReference type="Proteomes" id="UP000002318"/>
    </source>
</evidence>
<dbReference type="Pfam" id="PF01048">
    <property type="entry name" value="PNP_UDP_1"/>
    <property type="match status" value="1"/>
</dbReference>
<protein>
    <submittedName>
        <fullName evidence="2">Purine or other phosphorylase family 1</fullName>
    </submittedName>
</protein>
<dbReference type="InterPro" id="IPR035994">
    <property type="entry name" value="Nucleoside_phosphorylase_sf"/>
</dbReference>